<name>A0A4D6LI10_VIGUN</name>
<proteinExistence type="predicted"/>
<dbReference type="AlphaFoldDB" id="A0A4D6LI10"/>
<dbReference type="Proteomes" id="UP000501690">
    <property type="component" value="Linkage Group LG3"/>
</dbReference>
<reference evidence="1 2" key="1">
    <citation type="submission" date="2019-04" db="EMBL/GenBank/DDBJ databases">
        <title>An improved genome assembly and genetic linkage map for asparagus bean, Vigna unguiculata ssp. sesquipedialis.</title>
        <authorList>
            <person name="Xia Q."/>
            <person name="Zhang R."/>
            <person name="Dong Y."/>
        </authorList>
    </citation>
    <scope>NUCLEOTIDE SEQUENCE [LARGE SCALE GENOMIC DNA]</scope>
    <source>
        <tissue evidence="1">Leaf</tissue>
    </source>
</reference>
<gene>
    <name evidence="1" type="ORF">DEO72_LG3g2739</name>
</gene>
<organism evidence="1 2">
    <name type="scientific">Vigna unguiculata</name>
    <name type="common">Cowpea</name>
    <dbReference type="NCBI Taxonomy" id="3917"/>
    <lineage>
        <taxon>Eukaryota</taxon>
        <taxon>Viridiplantae</taxon>
        <taxon>Streptophyta</taxon>
        <taxon>Embryophyta</taxon>
        <taxon>Tracheophyta</taxon>
        <taxon>Spermatophyta</taxon>
        <taxon>Magnoliopsida</taxon>
        <taxon>eudicotyledons</taxon>
        <taxon>Gunneridae</taxon>
        <taxon>Pentapetalae</taxon>
        <taxon>rosids</taxon>
        <taxon>fabids</taxon>
        <taxon>Fabales</taxon>
        <taxon>Fabaceae</taxon>
        <taxon>Papilionoideae</taxon>
        <taxon>50 kb inversion clade</taxon>
        <taxon>NPAAA clade</taxon>
        <taxon>indigoferoid/millettioid clade</taxon>
        <taxon>Phaseoleae</taxon>
        <taxon>Vigna</taxon>
    </lineage>
</organism>
<protein>
    <submittedName>
        <fullName evidence="1">Uncharacterized protein</fullName>
    </submittedName>
</protein>
<keyword evidence="2" id="KW-1185">Reference proteome</keyword>
<dbReference type="PANTHER" id="PTHR37720">
    <property type="entry name" value="OS10G0481400 PROTEIN"/>
    <property type="match status" value="1"/>
</dbReference>
<evidence type="ECO:0000313" key="1">
    <source>
        <dbReference type="EMBL" id="QCD88197.1"/>
    </source>
</evidence>
<dbReference type="PANTHER" id="PTHR37720:SF2">
    <property type="entry name" value="OS10G0481400 PROTEIN"/>
    <property type="match status" value="1"/>
</dbReference>
<accession>A0A4D6LI10</accession>
<evidence type="ECO:0000313" key="2">
    <source>
        <dbReference type="Proteomes" id="UP000501690"/>
    </source>
</evidence>
<dbReference type="EMBL" id="CP039347">
    <property type="protein sequence ID" value="QCD88197.1"/>
    <property type="molecule type" value="Genomic_DNA"/>
</dbReference>
<sequence length="101" mass="11461">MISILTQERLLGASLGVVLTGVVVFEQRRYIYSSISQNQSQGCTRGAETCPRECIELPKPPRCYIFMLLAKLLHGNNSKEEMELFTMFMFVVVHNVKFSGE</sequence>